<dbReference type="EMBL" id="CP001804">
    <property type="protein sequence ID" value="ACY17428.1"/>
    <property type="molecule type" value="Genomic_DNA"/>
</dbReference>
<feature type="transmembrane region" description="Helical" evidence="1">
    <location>
        <begin position="76"/>
        <end position="98"/>
    </location>
</feature>
<dbReference type="Pfam" id="PF06532">
    <property type="entry name" value="NrsF"/>
    <property type="match status" value="1"/>
</dbReference>
<evidence type="ECO:0000313" key="2">
    <source>
        <dbReference type="EMBL" id="ACY17428.1"/>
    </source>
</evidence>
<gene>
    <name evidence="2" type="ordered locus">Hoch_4939</name>
</gene>
<dbReference type="Proteomes" id="UP000001880">
    <property type="component" value="Chromosome"/>
</dbReference>
<feature type="transmembrane region" description="Helical" evidence="1">
    <location>
        <begin position="46"/>
        <end position="64"/>
    </location>
</feature>
<dbReference type="STRING" id="502025.Hoch_4939"/>
<dbReference type="AlphaFoldDB" id="D0LU64"/>
<sequence>MSEERIEHSLRALAGAQPALPAFPAELEAELDDLQPVQTRRPRRQFATLMAVSLAYLTLLLVVGKLRPDLAALPRLWLVSIGLAWLLGFGLITWLALVPGAGEVMPRWRYAGLGAILSAIGFVAAGLLFDRHAPGQSVVLGLTLRTAFSAGTGCMLWGTITALVPAALAALMLRGSLPVGARWAGAGVGAAAGCLGGLLLHLHCPVADAIHVGLVHGGVVVVSAVLGALAIPAAARV</sequence>
<dbReference type="KEGG" id="hoh:Hoch_4939"/>
<proteinExistence type="predicted"/>
<keyword evidence="1" id="KW-1133">Transmembrane helix</keyword>
<feature type="transmembrane region" description="Helical" evidence="1">
    <location>
        <begin position="183"/>
        <end position="202"/>
    </location>
</feature>
<accession>D0LU64</accession>
<feature type="transmembrane region" description="Helical" evidence="1">
    <location>
        <begin position="149"/>
        <end position="171"/>
    </location>
</feature>
<dbReference type="HOGENOM" id="CLU_1169377_0_0_7"/>
<name>D0LU64_HALO1</name>
<protein>
    <recommendedName>
        <fullName evidence="4">DUF1109 domain-containing protein</fullName>
    </recommendedName>
</protein>
<keyword evidence="3" id="KW-1185">Reference proteome</keyword>
<dbReference type="RefSeq" id="WP_012830020.1">
    <property type="nucleotide sequence ID" value="NC_013440.1"/>
</dbReference>
<evidence type="ECO:0008006" key="4">
    <source>
        <dbReference type="Google" id="ProtNLM"/>
    </source>
</evidence>
<reference evidence="2 3" key="1">
    <citation type="journal article" date="2010" name="Stand. Genomic Sci.">
        <title>Complete genome sequence of Haliangium ochraceum type strain (SMP-2).</title>
        <authorList>
            <consortium name="US DOE Joint Genome Institute (JGI-PGF)"/>
            <person name="Ivanova N."/>
            <person name="Daum C."/>
            <person name="Lang E."/>
            <person name="Abt B."/>
            <person name="Kopitz M."/>
            <person name="Saunders E."/>
            <person name="Lapidus A."/>
            <person name="Lucas S."/>
            <person name="Glavina Del Rio T."/>
            <person name="Nolan M."/>
            <person name="Tice H."/>
            <person name="Copeland A."/>
            <person name="Cheng J.F."/>
            <person name="Chen F."/>
            <person name="Bruce D."/>
            <person name="Goodwin L."/>
            <person name="Pitluck S."/>
            <person name="Mavromatis K."/>
            <person name="Pati A."/>
            <person name="Mikhailova N."/>
            <person name="Chen A."/>
            <person name="Palaniappan K."/>
            <person name="Land M."/>
            <person name="Hauser L."/>
            <person name="Chang Y.J."/>
            <person name="Jeffries C.D."/>
            <person name="Detter J.C."/>
            <person name="Brettin T."/>
            <person name="Rohde M."/>
            <person name="Goker M."/>
            <person name="Bristow J."/>
            <person name="Markowitz V."/>
            <person name="Eisen J.A."/>
            <person name="Hugenholtz P."/>
            <person name="Kyrpides N.C."/>
            <person name="Klenk H.P."/>
        </authorList>
    </citation>
    <scope>NUCLEOTIDE SEQUENCE [LARGE SCALE GENOMIC DNA]</scope>
    <source>
        <strain evidence="3">DSM 14365 / CIP 107738 / JCM 11303 / AJ 13395 / SMP-2</strain>
    </source>
</reference>
<keyword evidence="1" id="KW-0472">Membrane</keyword>
<organism evidence="2 3">
    <name type="scientific">Haliangium ochraceum (strain DSM 14365 / JCM 11303 / SMP-2)</name>
    <dbReference type="NCBI Taxonomy" id="502025"/>
    <lineage>
        <taxon>Bacteria</taxon>
        <taxon>Pseudomonadati</taxon>
        <taxon>Myxococcota</taxon>
        <taxon>Polyangia</taxon>
        <taxon>Haliangiales</taxon>
        <taxon>Kofleriaceae</taxon>
        <taxon>Haliangium</taxon>
    </lineage>
</organism>
<evidence type="ECO:0000313" key="3">
    <source>
        <dbReference type="Proteomes" id="UP000001880"/>
    </source>
</evidence>
<feature type="transmembrane region" description="Helical" evidence="1">
    <location>
        <begin position="110"/>
        <end position="129"/>
    </location>
</feature>
<feature type="transmembrane region" description="Helical" evidence="1">
    <location>
        <begin position="214"/>
        <end position="235"/>
    </location>
</feature>
<dbReference type="InterPro" id="IPR009495">
    <property type="entry name" value="NrsF"/>
</dbReference>
<keyword evidence="1" id="KW-0812">Transmembrane</keyword>
<evidence type="ECO:0000256" key="1">
    <source>
        <dbReference type="SAM" id="Phobius"/>
    </source>
</evidence>